<comment type="caution">
    <text evidence="3">The sequence shown here is derived from an EMBL/GenBank/DDBJ whole genome shotgun (WGS) entry which is preliminary data.</text>
</comment>
<evidence type="ECO:0000256" key="1">
    <source>
        <dbReference type="SAM" id="MobiDB-lite"/>
    </source>
</evidence>
<keyword evidence="4" id="KW-1185">Reference proteome</keyword>
<feature type="region of interest" description="Disordered" evidence="1">
    <location>
        <begin position="1"/>
        <end position="28"/>
    </location>
</feature>
<dbReference type="EMBL" id="JBDFQZ010000005">
    <property type="protein sequence ID" value="KAK9726146.1"/>
    <property type="molecule type" value="Genomic_DNA"/>
</dbReference>
<evidence type="ECO:0000313" key="3">
    <source>
        <dbReference type="EMBL" id="KAK9726146.1"/>
    </source>
</evidence>
<proteinExistence type="predicted"/>
<dbReference type="Proteomes" id="UP001443914">
    <property type="component" value="Unassembled WGS sequence"/>
</dbReference>
<dbReference type="InterPro" id="IPR040267">
    <property type="entry name" value="EID1-like"/>
</dbReference>
<feature type="domain" description="F-box" evidence="2">
    <location>
        <begin position="37"/>
        <end position="77"/>
    </location>
</feature>
<dbReference type="AlphaFoldDB" id="A0AAW1L044"/>
<dbReference type="InterPro" id="IPR001810">
    <property type="entry name" value="F-box_dom"/>
</dbReference>
<evidence type="ECO:0000313" key="4">
    <source>
        <dbReference type="Proteomes" id="UP001443914"/>
    </source>
</evidence>
<sequence length="277" mass="30885">MPPFQMNGSSSKRTKPNPTCHGSSSGVSPESGIVNEKILVLIFEFIKWDLPTLCVVAQVCQKLRALAQRVLWRELCINRAPKIIGALMHGSHNSQFGGGWHSLAKLLFYCCGCQPPPDNWPVQTSNSGHFVKAVRFSKTSGRSFLMKGCRDDLLYVNDPCEHAMKEGEDDLGVFRGVFRGFLRSKTRACLISRQIKLDERVRCPYCGARVWSMGNARMVPKSAAIRLGSHEDGLDFFVCINGHLYGSCWLVKLSSDGENDHDHHLDCDDDVHDFGQG</sequence>
<organism evidence="3 4">
    <name type="scientific">Saponaria officinalis</name>
    <name type="common">Common soapwort</name>
    <name type="synonym">Lychnis saponaria</name>
    <dbReference type="NCBI Taxonomy" id="3572"/>
    <lineage>
        <taxon>Eukaryota</taxon>
        <taxon>Viridiplantae</taxon>
        <taxon>Streptophyta</taxon>
        <taxon>Embryophyta</taxon>
        <taxon>Tracheophyta</taxon>
        <taxon>Spermatophyta</taxon>
        <taxon>Magnoliopsida</taxon>
        <taxon>eudicotyledons</taxon>
        <taxon>Gunneridae</taxon>
        <taxon>Pentapetalae</taxon>
        <taxon>Caryophyllales</taxon>
        <taxon>Caryophyllaceae</taxon>
        <taxon>Caryophylleae</taxon>
        <taxon>Saponaria</taxon>
    </lineage>
</organism>
<gene>
    <name evidence="3" type="ORF">RND81_05G193100</name>
</gene>
<accession>A0AAW1L044</accession>
<dbReference type="Pfam" id="PF12937">
    <property type="entry name" value="F-box-like"/>
    <property type="match status" value="1"/>
</dbReference>
<dbReference type="PANTHER" id="PTHR31348">
    <property type="entry name" value="EID1-LIKE F-BOX PROTEIN 2-RELATED"/>
    <property type="match status" value="1"/>
</dbReference>
<reference evidence="3" key="1">
    <citation type="submission" date="2024-03" db="EMBL/GenBank/DDBJ databases">
        <title>WGS assembly of Saponaria officinalis var. Norfolk2.</title>
        <authorList>
            <person name="Jenkins J."/>
            <person name="Shu S."/>
            <person name="Grimwood J."/>
            <person name="Barry K."/>
            <person name="Goodstein D."/>
            <person name="Schmutz J."/>
            <person name="Leebens-Mack J."/>
            <person name="Osbourn A."/>
        </authorList>
    </citation>
    <scope>NUCLEOTIDE SEQUENCE [LARGE SCALE GENOMIC DNA]</scope>
    <source>
        <strain evidence="3">JIC</strain>
    </source>
</reference>
<dbReference type="InterPro" id="IPR036047">
    <property type="entry name" value="F-box-like_dom_sf"/>
</dbReference>
<dbReference type="SUPFAM" id="SSF81383">
    <property type="entry name" value="F-box domain"/>
    <property type="match status" value="1"/>
</dbReference>
<name>A0AAW1L044_SAPOF</name>
<dbReference type="PANTHER" id="PTHR31348:SF3">
    <property type="entry name" value="EID1-LIKE F-BOX PROTEIN 3"/>
    <property type="match status" value="1"/>
</dbReference>
<protein>
    <recommendedName>
        <fullName evidence="2">F-box domain-containing protein</fullName>
    </recommendedName>
</protein>
<evidence type="ECO:0000259" key="2">
    <source>
        <dbReference type="Pfam" id="PF12937"/>
    </source>
</evidence>